<dbReference type="Gene3D" id="3.30.390.50">
    <property type="entry name" value="CO dehydrogenase flavoprotein, C-terminal domain"/>
    <property type="match status" value="1"/>
</dbReference>
<accession>W6AIW8</accession>
<keyword evidence="5" id="KW-0547">Nucleotide-binding</keyword>
<dbReference type="UniPathway" id="UPA00537">
    <property type="reaction ID" value="UER00594"/>
</dbReference>
<evidence type="ECO:0000256" key="1">
    <source>
        <dbReference type="ARBA" id="ARBA00005085"/>
    </source>
</evidence>
<keyword evidence="10" id="KW-1185">Reference proteome</keyword>
<evidence type="ECO:0000256" key="5">
    <source>
        <dbReference type="ARBA" id="ARBA00022741"/>
    </source>
</evidence>
<dbReference type="CDD" id="cd16443">
    <property type="entry name" value="LplA"/>
    <property type="match status" value="1"/>
</dbReference>
<dbReference type="SUPFAM" id="SSF82649">
    <property type="entry name" value="SufE/NifU"/>
    <property type="match status" value="1"/>
</dbReference>
<dbReference type="InterPro" id="IPR004143">
    <property type="entry name" value="BPL_LPL_catalytic"/>
</dbReference>
<evidence type="ECO:0000259" key="8">
    <source>
        <dbReference type="PROSITE" id="PS51733"/>
    </source>
</evidence>
<dbReference type="PANTHER" id="PTHR12561">
    <property type="entry name" value="LIPOATE-PROTEIN LIGASE"/>
    <property type="match status" value="1"/>
</dbReference>
<dbReference type="KEGG" id="ssab:SSABA_v1c02420"/>
<protein>
    <recommendedName>
        <fullName evidence="3">lipoate--protein ligase</fullName>
        <ecNumber evidence="3">6.3.1.20</ecNumber>
    </recommendedName>
</protein>
<keyword evidence="6" id="KW-0067">ATP-binding</keyword>
<dbReference type="EC" id="6.3.1.20" evidence="3"/>
<dbReference type="PANTHER" id="PTHR12561:SF3">
    <property type="entry name" value="LIPOYLTRANSFERASE 1, MITOCHONDRIAL"/>
    <property type="match status" value="1"/>
</dbReference>
<comment type="pathway">
    <text evidence="1">Protein modification; protein lipoylation via exogenous pathway; protein N(6)-(lipoyl)lysine from lipoate: step 2/2.</text>
</comment>
<dbReference type="PROSITE" id="PS51733">
    <property type="entry name" value="BPL_LPL_CATALYTIC"/>
    <property type="match status" value="1"/>
</dbReference>
<dbReference type="STRING" id="1276257.SSABA_v1c02420"/>
<keyword evidence="4 9" id="KW-0436">Ligase</keyword>
<dbReference type="GO" id="GO:0009249">
    <property type="term" value="P:protein lipoylation"/>
    <property type="evidence" value="ECO:0007669"/>
    <property type="project" value="InterPro"/>
</dbReference>
<dbReference type="RefSeq" id="WP_025250790.1">
    <property type="nucleotide sequence ID" value="NZ_CP006934.1"/>
</dbReference>
<evidence type="ECO:0000256" key="3">
    <source>
        <dbReference type="ARBA" id="ARBA00012367"/>
    </source>
</evidence>
<sequence length="327" mass="37335">MLFFNNTSVDPYYNLALEATLLERKTEEIIFILWQNDNTVVVGRNQNTYQEINQLNCFSDNVKVVRRISGGGAVYHDLGNLNFSFILNANDDEAKTYEVILKPIVKVLNNIGVSAIFSGKNDIIVNGQKVSGNAQHRQGNRLLHHGTLIFNMNLELIGKYLNVDELKINAKKIQSVTARVANIKDFVSPDITIEIFKELLVAEVSKTLEKIQLTESELRQIEILRNEKFITDKWNFQEKEAFDYSNKAYLENKGLIEANLNIQDSKIIKAKFYGDFLGSQGTAEIEDLLKGLEYKISTIQEVLNEEIIKKVFGENFTKSEIIELLFK</sequence>
<dbReference type="NCBIfam" id="TIGR00545">
    <property type="entry name" value="lipoyltrans"/>
    <property type="match status" value="1"/>
</dbReference>
<dbReference type="Pfam" id="PF21948">
    <property type="entry name" value="LplA-B_cat"/>
    <property type="match status" value="1"/>
</dbReference>
<dbReference type="GO" id="GO:0016979">
    <property type="term" value="F:lipoate-protein ligase activity"/>
    <property type="evidence" value="ECO:0007669"/>
    <property type="project" value="UniProtKB-EC"/>
</dbReference>
<dbReference type="OrthoDB" id="9788148at2"/>
<dbReference type="GO" id="GO:0017118">
    <property type="term" value="F:lipoyltransferase activity"/>
    <property type="evidence" value="ECO:0007669"/>
    <property type="project" value="TreeGrafter"/>
</dbReference>
<organism evidence="9 10">
    <name type="scientific">Spiroplasma sabaudiense Ar-1343</name>
    <dbReference type="NCBI Taxonomy" id="1276257"/>
    <lineage>
        <taxon>Bacteria</taxon>
        <taxon>Bacillati</taxon>
        <taxon>Mycoplasmatota</taxon>
        <taxon>Mollicutes</taxon>
        <taxon>Entomoplasmatales</taxon>
        <taxon>Spiroplasmataceae</taxon>
        <taxon>Spiroplasma</taxon>
    </lineage>
</organism>
<dbReference type="InterPro" id="IPR019491">
    <property type="entry name" value="Lipoate_protein_ligase_C"/>
</dbReference>
<dbReference type="SUPFAM" id="SSF55681">
    <property type="entry name" value="Class II aaRS and biotin synthetases"/>
    <property type="match status" value="1"/>
</dbReference>
<dbReference type="GO" id="GO:0005524">
    <property type="term" value="F:ATP binding"/>
    <property type="evidence" value="ECO:0007669"/>
    <property type="project" value="UniProtKB-KW"/>
</dbReference>
<dbReference type="AlphaFoldDB" id="W6AIW8"/>
<gene>
    <name evidence="9" type="primary">lplA</name>
    <name evidence="9" type="ORF">SSABA_v1c02420</name>
</gene>
<evidence type="ECO:0000313" key="10">
    <source>
        <dbReference type="Proteomes" id="UP000019265"/>
    </source>
</evidence>
<name>W6AIW8_9MOLU</name>
<evidence type="ECO:0000256" key="4">
    <source>
        <dbReference type="ARBA" id="ARBA00022598"/>
    </source>
</evidence>
<comment type="pathway">
    <text evidence="2">Protein modification; protein lipoylation via exogenous pathway; protein N(6)-(lipoyl)lysine from lipoate: step 1/2.</text>
</comment>
<evidence type="ECO:0000256" key="7">
    <source>
        <dbReference type="ARBA" id="ARBA00048037"/>
    </source>
</evidence>
<feature type="domain" description="BPL/LPL catalytic" evidence="8">
    <location>
        <begin position="25"/>
        <end position="212"/>
    </location>
</feature>
<evidence type="ECO:0000313" key="9">
    <source>
        <dbReference type="EMBL" id="AHI53654.1"/>
    </source>
</evidence>
<dbReference type="HOGENOM" id="CLU_022986_0_2_14"/>
<reference evidence="9 10" key="1">
    <citation type="journal article" date="2014" name="Genome Biol. Evol.">
        <title>Molecular evolution of the substrate utilization strategies and putative virulence factors in mosquito-associated Spiroplasma species.</title>
        <authorList>
            <person name="Chang T.H."/>
            <person name="Lo W.S."/>
            <person name="Ku C."/>
            <person name="Chen L.L."/>
            <person name="Kuo C.H."/>
        </authorList>
    </citation>
    <scope>NUCLEOTIDE SEQUENCE [LARGE SCALE GENOMIC DNA]</scope>
    <source>
        <strain evidence="9">Ar-1343</strain>
    </source>
</reference>
<evidence type="ECO:0000256" key="2">
    <source>
        <dbReference type="ARBA" id="ARBA00005124"/>
    </source>
</evidence>
<dbReference type="Pfam" id="PF10437">
    <property type="entry name" value="Lip_prot_lig_C"/>
    <property type="match status" value="1"/>
</dbReference>
<comment type="catalytic activity">
    <reaction evidence="7">
        <text>L-lysyl-[lipoyl-carrier protein] + (R)-lipoate + ATP = N(6)-[(R)-lipoyl]-L-lysyl-[lipoyl-carrier protein] + AMP + diphosphate + H(+)</text>
        <dbReference type="Rhea" id="RHEA:49288"/>
        <dbReference type="Rhea" id="RHEA-COMP:10500"/>
        <dbReference type="Rhea" id="RHEA-COMP:10502"/>
        <dbReference type="ChEBI" id="CHEBI:15378"/>
        <dbReference type="ChEBI" id="CHEBI:29969"/>
        <dbReference type="ChEBI" id="CHEBI:30616"/>
        <dbReference type="ChEBI" id="CHEBI:33019"/>
        <dbReference type="ChEBI" id="CHEBI:83088"/>
        <dbReference type="ChEBI" id="CHEBI:83099"/>
        <dbReference type="ChEBI" id="CHEBI:456215"/>
        <dbReference type="EC" id="6.3.1.20"/>
    </reaction>
</comment>
<dbReference type="EMBL" id="CP006934">
    <property type="protein sequence ID" value="AHI53654.1"/>
    <property type="molecule type" value="Genomic_DNA"/>
</dbReference>
<dbReference type="GO" id="GO:0005737">
    <property type="term" value="C:cytoplasm"/>
    <property type="evidence" value="ECO:0007669"/>
    <property type="project" value="TreeGrafter"/>
</dbReference>
<evidence type="ECO:0000256" key="6">
    <source>
        <dbReference type="ARBA" id="ARBA00022840"/>
    </source>
</evidence>
<dbReference type="InterPro" id="IPR004562">
    <property type="entry name" value="LipoylTrfase_LipoateP_Ligase"/>
</dbReference>
<proteinExistence type="predicted"/>
<dbReference type="PATRIC" id="fig|1276257.3.peg.248"/>
<dbReference type="InterPro" id="IPR045864">
    <property type="entry name" value="aa-tRNA-synth_II/BPL/LPL"/>
</dbReference>
<dbReference type="Proteomes" id="UP000019265">
    <property type="component" value="Chromosome"/>
</dbReference>
<dbReference type="Gene3D" id="3.30.930.10">
    <property type="entry name" value="Bira Bifunctional Protein, Domain 2"/>
    <property type="match status" value="1"/>
</dbReference>
<dbReference type="eggNOG" id="COG0095">
    <property type="taxonomic scope" value="Bacteria"/>
</dbReference>